<accession>A0A210PYD7</accession>
<dbReference type="SUPFAM" id="SSF56436">
    <property type="entry name" value="C-type lectin-like"/>
    <property type="match status" value="1"/>
</dbReference>
<gene>
    <name evidence="2" type="ORF">KP79_PYT17383</name>
</gene>
<dbReference type="PROSITE" id="PS50041">
    <property type="entry name" value="C_TYPE_LECTIN_2"/>
    <property type="match status" value="1"/>
</dbReference>
<dbReference type="OrthoDB" id="6158465at2759"/>
<dbReference type="PANTHER" id="PTHR22801:SF63">
    <property type="entry name" value="C-TYPE LECTIN DOMAIN-CONTAINING PROTEIN"/>
    <property type="match status" value="1"/>
</dbReference>
<dbReference type="InterPro" id="IPR001304">
    <property type="entry name" value="C-type_lectin-like"/>
</dbReference>
<protein>
    <submittedName>
        <fullName evidence="2">Brevican core protein</fullName>
    </submittedName>
</protein>
<proteinExistence type="predicted"/>
<dbReference type="InterPro" id="IPR016187">
    <property type="entry name" value="CTDL_fold"/>
</dbReference>
<evidence type="ECO:0000313" key="3">
    <source>
        <dbReference type="Proteomes" id="UP000242188"/>
    </source>
</evidence>
<evidence type="ECO:0000313" key="2">
    <source>
        <dbReference type="EMBL" id="OWF41494.1"/>
    </source>
</evidence>
<keyword evidence="3" id="KW-1185">Reference proteome</keyword>
<dbReference type="Pfam" id="PF00024">
    <property type="entry name" value="PAN_1"/>
    <property type="match status" value="1"/>
</dbReference>
<sequence length="207" mass="22615">MSLPTQLASTTSWLEDVAGAGLLYSPSLLTTSASSLVICLACCSNIVKCKAASYNNGTGVCTCFDGTQSMVTRHGNRLWNRQFDGFTYIAQLDWLILLITDTKRKNADAESFCGTMGARLAVLDTDEKLNYLIGLHDFPDDTSIYVGATDKQTEGLYLWSTGANLTTNWLPGEPNSFRVEEDCVVVLNTGFNDFPCEEKANFVCELG</sequence>
<comment type="caution">
    <text evidence="2">The sequence shown here is derived from an EMBL/GenBank/DDBJ whole genome shotgun (WGS) entry which is preliminary data.</text>
</comment>
<dbReference type="InterPro" id="IPR016186">
    <property type="entry name" value="C-type_lectin-like/link_sf"/>
</dbReference>
<name>A0A210PYD7_MIZYE</name>
<dbReference type="AlphaFoldDB" id="A0A210PYD7"/>
<dbReference type="Gene3D" id="3.10.100.10">
    <property type="entry name" value="Mannose-Binding Protein A, subunit A"/>
    <property type="match status" value="1"/>
</dbReference>
<dbReference type="PANTHER" id="PTHR22801">
    <property type="entry name" value="LITHOSTATHINE"/>
    <property type="match status" value="1"/>
</dbReference>
<evidence type="ECO:0000259" key="1">
    <source>
        <dbReference type="PROSITE" id="PS50041"/>
    </source>
</evidence>
<reference evidence="2 3" key="1">
    <citation type="journal article" date="2017" name="Nat. Ecol. Evol.">
        <title>Scallop genome provides insights into evolution of bilaterian karyotype and development.</title>
        <authorList>
            <person name="Wang S."/>
            <person name="Zhang J."/>
            <person name="Jiao W."/>
            <person name="Li J."/>
            <person name="Xun X."/>
            <person name="Sun Y."/>
            <person name="Guo X."/>
            <person name="Huan P."/>
            <person name="Dong B."/>
            <person name="Zhang L."/>
            <person name="Hu X."/>
            <person name="Sun X."/>
            <person name="Wang J."/>
            <person name="Zhao C."/>
            <person name="Wang Y."/>
            <person name="Wang D."/>
            <person name="Huang X."/>
            <person name="Wang R."/>
            <person name="Lv J."/>
            <person name="Li Y."/>
            <person name="Zhang Z."/>
            <person name="Liu B."/>
            <person name="Lu W."/>
            <person name="Hui Y."/>
            <person name="Liang J."/>
            <person name="Zhou Z."/>
            <person name="Hou R."/>
            <person name="Li X."/>
            <person name="Liu Y."/>
            <person name="Li H."/>
            <person name="Ning X."/>
            <person name="Lin Y."/>
            <person name="Zhao L."/>
            <person name="Xing Q."/>
            <person name="Dou J."/>
            <person name="Li Y."/>
            <person name="Mao J."/>
            <person name="Guo H."/>
            <person name="Dou H."/>
            <person name="Li T."/>
            <person name="Mu C."/>
            <person name="Jiang W."/>
            <person name="Fu Q."/>
            <person name="Fu X."/>
            <person name="Miao Y."/>
            <person name="Liu J."/>
            <person name="Yu Q."/>
            <person name="Li R."/>
            <person name="Liao H."/>
            <person name="Li X."/>
            <person name="Kong Y."/>
            <person name="Jiang Z."/>
            <person name="Chourrout D."/>
            <person name="Li R."/>
            <person name="Bao Z."/>
        </authorList>
    </citation>
    <scope>NUCLEOTIDE SEQUENCE [LARGE SCALE GENOMIC DNA]</scope>
    <source>
        <strain evidence="2 3">PY_sf001</strain>
    </source>
</reference>
<dbReference type="InterPro" id="IPR003609">
    <property type="entry name" value="Pan_app"/>
</dbReference>
<feature type="domain" description="C-type lectin" evidence="1">
    <location>
        <begin position="108"/>
        <end position="205"/>
    </location>
</feature>
<dbReference type="InterPro" id="IPR050801">
    <property type="entry name" value="Ca-Dep_Lectins_ImmuneDev"/>
</dbReference>
<organism evidence="2 3">
    <name type="scientific">Mizuhopecten yessoensis</name>
    <name type="common">Japanese scallop</name>
    <name type="synonym">Patinopecten yessoensis</name>
    <dbReference type="NCBI Taxonomy" id="6573"/>
    <lineage>
        <taxon>Eukaryota</taxon>
        <taxon>Metazoa</taxon>
        <taxon>Spiralia</taxon>
        <taxon>Lophotrochozoa</taxon>
        <taxon>Mollusca</taxon>
        <taxon>Bivalvia</taxon>
        <taxon>Autobranchia</taxon>
        <taxon>Pteriomorphia</taxon>
        <taxon>Pectinida</taxon>
        <taxon>Pectinoidea</taxon>
        <taxon>Pectinidae</taxon>
        <taxon>Mizuhopecten</taxon>
    </lineage>
</organism>
<dbReference type="Proteomes" id="UP000242188">
    <property type="component" value="Unassembled WGS sequence"/>
</dbReference>
<dbReference type="EMBL" id="NEDP02005386">
    <property type="protein sequence ID" value="OWF41494.1"/>
    <property type="molecule type" value="Genomic_DNA"/>
</dbReference>
<dbReference type="SMART" id="SM00034">
    <property type="entry name" value="CLECT"/>
    <property type="match status" value="1"/>
</dbReference>
<dbReference type="Pfam" id="PF00059">
    <property type="entry name" value="Lectin_C"/>
    <property type="match status" value="1"/>
</dbReference>